<evidence type="ECO:0000313" key="1">
    <source>
        <dbReference type="EMBL" id="GAI89362.1"/>
    </source>
</evidence>
<gene>
    <name evidence="1" type="ORF">S12H4_39934</name>
</gene>
<reference evidence="1" key="1">
    <citation type="journal article" date="2014" name="Front. Microbiol.">
        <title>High frequency of phylogenetically diverse reductive dehalogenase-homologous genes in deep subseafloor sedimentary metagenomes.</title>
        <authorList>
            <person name="Kawai M."/>
            <person name="Futagami T."/>
            <person name="Toyoda A."/>
            <person name="Takaki Y."/>
            <person name="Nishi S."/>
            <person name="Hori S."/>
            <person name="Arai W."/>
            <person name="Tsubouchi T."/>
            <person name="Morono Y."/>
            <person name="Uchiyama I."/>
            <person name="Ito T."/>
            <person name="Fujiyama A."/>
            <person name="Inagaki F."/>
            <person name="Takami H."/>
        </authorList>
    </citation>
    <scope>NUCLEOTIDE SEQUENCE</scope>
    <source>
        <strain evidence="1">Expedition CK06-06</strain>
    </source>
</reference>
<sequence>MDKNTLIKSLQDKLPWESFLDHMEREGFFKLTFIKASKISKGNKYYNLFQSGYVMLVGDPIQASVIRDTSHLHIRPHVLFRPKVETQLRVIIKNSQKFKIPITFA</sequence>
<organism evidence="1">
    <name type="scientific">marine sediment metagenome</name>
    <dbReference type="NCBI Taxonomy" id="412755"/>
    <lineage>
        <taxon>unclassified sequences</taxon>
        <taxon>metagenomes</taxon>
        <taxon>ecological metagenomes</taxon>
    </lineage>
</organism>
<feature type="non-terminal residue" evidence="1">
    <location>
        <position position="105"/>
    </location>
</feature>
<dbReference type="AlphaFoldDB" id="X1S8H7"/>
<name>X1S8H7_9ZZZZ</name>
<protein>
    <submittedName>
        <fullName evidence="1">Uncharacterized protein</fullName>
    </submittedName>
</protein>
<accession>X1S8H7</accession>
<comment type="caution">
    <text evidence="1">The sequence shown here is derived from an EMBL/GenBank/DDBJ whole genome shotgun (WGS) entry which is preliminary data.</text>
</comment>
<dbReference type="EMBL" id="BARW01024188">
    <property type="protein sequence ID" value="GAI89362.1"/>
    <property type="molecule type" value="Genomic_DNA"/>
</dbReference>
<proteinExistence type="predicted"/>